<sequence length="192" mass="21208">MDIIYCAIAFIPQLISGVLMQSRPDSSRRRSNGGFDGSIKPIVIPPPRPKRKPVHPYPRKSVDLVKGKSPASQTERSPSPNQFFREQDNKSPTSVLSDAMGYSTLEQQKGCSSPTSSTTNLQSINTSPFEKETDYATSNLAVEEEKPSLPFMKLFSQSDAENILSMDTATEADVEGEPNKVSNLHRNNDEPF</sequence>
<gene>
    <name evidence="2" type="ORF">Gotri_012534</name>
</gene>
<organism evidence="2 3">
    <name type="scientific">Gossypium trilobum</name>
    <dbReference type="NCBI Taxonomy" id="34281"/>
    <lineage>
        <taxon>Eukaryota</taxon>
        <taxon>Viridiplantae</taxon>
        <taxon>Streptophyta</taxon>
        <taxon>Embryophyta</taxon>
        <taxon>Tracheophyta</taxon>
        <taxon>Spermatophyta</taxon>
        <taxon>Magnoliopsida</taxon>
        <taxon>eudicotyledons</taxon>
        <taxon>Gunneridae</taxon>
        <taxon>Pentapetalae</taxon>
        <taxon>rosids</taxon>
        <taxon>malvids</taxon>
        <taxon>Malvales</taxon>
        <taxon>Malvaceae</taxon>
        <taxon>Malvoideae</taxon>
        <taxon>Gossypium</taxon>
    </lineage>
</organism>
<feature type="compositionally biased region" description="Polar residues" evidence="1">
    <location>
        <begin position="104"/>
        <end position="128"/>
    </location>
</feature>
<evidence type="ECO:0000313" key="2">
    <source>
        <dbReference type="EMBL" id="MBA0763004.1"/>
    </source>
</evidence>
<reference evidence="2 3" key="1">
    <citation type="journal article" date="2019" name="Genome Biol. Evol.">
        <title>Insights into the evolution of the New World diploid cottons (Gossypium, subgenus Houzingenia) based on genome sequencing.</title>
        <authorList>
            <person name="Grover C.E."/>
            <person name="Arick M.A. 2nd"/>
            <person name="Thrash A."/>
            <person name="Conover J.L."/>
            <person name="Sanders W.S."/>
            <person name="Peterson D.G."/>
            <person name="Frelichowski J.E."/>
            <person name="Scheffler J.A."/>
            <person name="Scheffler B.E."/>
            <person name="Wendel J.F."/>
        </authorList>
    </citation>
    <scope>NUCLEOTIDE SEQUENCE [LARGE SCALE GENOMIC DNA]</scope>
    <source>
        <strain evidence="2">8</strain>
        <tissue evidence="2">Leaf</tissue>
    </source>
</reference>
<keyword evidence="3" id="KW-1185">Reference proteome</keyword>
<dbReference type="AlphaFoldDB" id="A0A7J9DR12"/>
<comment type="caution">
    <text evidence="2">The sequence shown here is derived from an EMBL/GenBank/DDBJ whole genome shotgun (WGS) entry which is preliminary data.</text>
</comment>
<evidence type="ECO:0000313" key="3">
    <source>
        <dbReference type="Proteomes" id="UP000593568"/>
    </source>
</evidence>
<dbReference type="EMBL" id="JABEZW010000004">
    <property type="protein sequence ID" value="MBA0763004.1"/>
    <property type="molecule type" value="Genomic_DNA"/>
</dbReference>
<dbReference type="Proteomes" id="UP000593568">
    <property type="component" value="Unassembled WGS sequence"/>
</dbReference>
<feature type="compositionally biased region" description="Basic residues" evidence="1">
    <location>
        <begin position="48"/>
        <end position="58"/>
    </location>
</feature>
<feature type="region of interest" description="Disordered" evidence="1">
    <location>
        <begin position="22"/>
        <end position="137"/>
    </location>
</feature>
<protein>
    <submittedName>
        <fullName evidence="2">Uncharacterized protein</fullName>
    </submittedName>
</protein>
<proteinExistence type="predicted"/>
<feature type="region of interest" description="Disordered" evidence="1">
    <location>
        <begin position="169"/>
        <end position="192"/>
    </location>
</feature>
<name>A0A7J9DR12_9ROSI</name>
<evidence type="ECO:0000256" key="1">
    <source>
        <dbReference type="SAM" id="MobiDB-lite"/>
    </source>
</evidence>
<feature type="compositionally biased region" description="Polar residues" evidence="1">
    <location>
        <begin position="70"/>
        <end position="96"/>
    </location>
</feature>
<accession>A0A7J9DR12</accession>